<dbReference type="InterPro" id="IPR005532">
    <property type="entry name" value="SUMF_dom"/>
</dbReference>
<organism evidence="7 8">
    <name type="scientific">Nitrospirillum amazonense</name>
    <dbReference type="NCBI Taxonomy" id="28077"/>
    <lineage>
        <taxon>Bacteria</taxon>
        <taxon>Pseudomonadati</taxon>
        <taxon>Pseudomonadota</taxon>
        <taxon>Alphaproteobacteria</taxon>
        <taxon>Rhodospirillales</taxon>
        <taxon>Azospirillaceae</taxon>
        <taxon>Nitrospirillum</taxon>
    </lineage>
</organism>
<dbReference type="SUPFAM" id="SSF56436">
    <property type="entry name" value="C-type lectin-like"/>
    <property type="match status" value="1"/>
</dbReference>
<dbReference type="InterPro" id="IPR051043">
    <property type="entry name" value="Sulfatase_Mod_Factor_Kinase"/>
</dbReference>
<dbReference type="NCBIfam" id="TIGR03440">
    <property type="entry name" value="egtB_TIGR03440"/>
    <property type="match status" value="1"/>
</dbReference>
<dbReference type="PANTHER" id="PTHR23150:SF36">
    <property type="entry name" value="HERCYNINE OXYGENASE"/>
    <property type="match status" value="1"/>
</dbReference>
<keyword evidence="1" id="KW-0560">Oxidoreductase</keyword>
<dbReference type="AlphaFoldDB" id="A0A560ETV0"/>
<evidence type="ECO:0000256" key="1">
    <source>
        <dbReference type="ARBA" id="ARBA00023002"/>
    </source>
</evidence>
<accession>A0A560ETV0</accession>
<dbReference type="Pfam" id="PF03781">
    <property type="entry name" value="FGE-sulfatase"/>
    <property type="match status" value="1"/>
</dbReference>
<evidence type="ECO:0000259" key="6">
    <source>
        <dbReference type="Pfam" id="PF12867"/>
    </source>
</evidence>
<feature type="compositionally biased region" description="Basic and acidic residues" evidence="4">
    <location>
        <begin position="337"/>
        <end position="351"/>
    </location>
</feature>
<evidence type="ECO:0000313" key="8">
    <source>
        <dbReference type="Proteomes" id="UP000319859"/>
    </source>
</evidence>
<dbReference type="EMBL" id="VITN01000023">
    <property type="protein sequence ID" value="TWB12803.1"/>
    <property type="molecule type" value="Genomic_DNA"/>
</dbReference>
<comment type="pathway">
    <text evidence="3">Amino-acid biosynthesis; ergothioneine biosynthesis.</text>
</comment>
<feature type="domain" description="DinB-like" evidence="6">
    <location>
        <begin position="26"/>
        <end position="156"/>
    </location>
</feature>
<dbReference type="InterPro" id="IPR017806">
    <property type="entry name" value="EgtB"/>
</dbReference>
<gene>
    <name evidence="7" type="ORF">FBZ89_12314</name>
</gene>
<evidence type="ECO:0000256" key="2">
    <source>
        <dbReference type="ARBA" id="ARBA00023004"/>
    </source>
</evidence>
<dbReference type="InterPro" id="IPR042095">
    <property type="entry name" value="SUMF_sf"/>
</dbReference>
<dbReference type="OrthoDB" id="9768004at2"/>
<keyword evidence="2" id="KW-0408">Iron</keyword>
<evidence type="ECO:0000259" key="5">
    <source>
        <dbReference type="Pfam" id="PF03781"/>
    </source>
</evidence>
<comment type="caution">
    <text evidence="7">The sequence shown here is derived from an EMBL/GenBank/DDBJ whole genome shotgun (WGS) entry which is preliminary data.</text>
</comment>
<dbReference type="GO" id="GO:0052699">
    <property type="term" value="P:ergothioneine biosynthetic process"/>
    <property type="evidence" value="ECO:0007669"/>
    <property type="project" value="InterPro"/>
</dbReference>
<dbReference type="InterPro" id="IPR016187">
    <property type="entry name" value="CTDL_fold"/>
</dbReference>
<dbReference type="Pfam" id="PF12867">
    <property type="entry name" value="DinB_2"/>
    <property type="match status" value="1"/>
</dbReference>
<feature type="region of interest" description="Disordered" evidence="4">
    <location>
        <begin position="337"/>
        <end position="357"/>
    </location>
</feature>
<dbReference type="Proteomes" id="UP000319859">
    <property type="component" value="Unassembled WGS sequence"/>
</dbReference>
<evidence type="ECO:0000256" key="3">
    <source>
        <dbReference type="ARBA" id="ARBA00037882"/>
    </source>
</evidence>
<evidence type="ECO:0000256" key="4">
    <source>
        <dbReference type="SAM" id="MobiDB-lite"/>
    </source>
</evidence>
<dbReference type="InterPro" id="IPR024775">
    <property type="entry name" value="DinB-like"/>
</dbReference>
<dbReference type="PANTHER" id="PTHR23150">
    <property type="entry name" value="SULFATASE MODIFYING FACTOR 1, 2"/>
    <property type="match status" value="1"/>
</dbReference>
<dbReference type="RefSeq" id="WP_145753253.1">
    <property type="nucleotide sequence ID" value="NZ_VITN01000023.1"/>
</dbReference>
<dbReference type="Gene3D" id="3.90.1580.10">
    <property type="entry name" value="paralog of FGE (formylglycine-generating enzyme)"/>
    <property type="match status" value="1"/>
</dbReference>
<evidence type="ECO:0000313" key="7">
    <source>
        <dbReference type="EMBL" id="TWB12803.1"/>
    </source>
</evidence>
<reference evidence="7 8" key="1">
    <citation type="submission" date="2019-06" db="EMBL/GenBank/DDBJ databases">
        <title>Genomic Encyclopedia of Type Strains, Phase IV (KMG-V): Genome sequencing to study the core and pangenomes of soil and plant-associated prokaryotes.</title>
        <authorList>
            <person name="Whitman W."/>
        </authorList>
    </citation>
    <scope>NUCLEOTIDE SEQUENCE [LARGE SCALE GENOMIC DNA]</scope>
    <source>
        <strain evidence="7 8">BR 11880</strain>
    </source>
</reference>
<proteinExistence type="predicted"/>
<sequence length="436" mass="48747">MYPHSVAAVPAAAPFTDDDRAALVRQYQAVRDRTEALAAPLSAEDQTVQSMPDASPTKWHRAHTSWFFETFVLSPHLPGYTLFDPAFSYVFNSYYEAAGPRHPRPARGLLTRPGVGAIAAYRAHVDRAMTSLLSTCGQQVADLVVLGLNHEQQHQELLLTDIKHAFSLSPLFPVYVPRADPATQGSAERELAAPTGWWKIIGGIHRIGHQPHLDGGFHFDNEGPAHDALIPDFLLADRPVTNGEYLAFMADGGYRRPEFWLSDGWAAVQAQGWEAPAYWHRSDEGWQVYTLHGLEPVNTFEPVSHISFYEAAAYALWVGARLPTEFEWERAARLQASEADRASDPRDDTHPHPRPVSAGLRQDIWEWTASPYSPYPGYRPPTGALGEYNGKFMVNQMVLRGRSCATPAGHDRLSYRNFFPAHVRWQFTGLRLAQDA</sequence>
<feature type="domain" description="Sulfatase-modifying factor enzyme-like" evidence="5">
    <location>
        <begin position="200"/>
        <end position="342"/>
    </location>
</feature>
<protein>
    <submittedName>
        <fullName evidence="7">Ergothioneine biosynthesis protein EgtB</fullName>
    </submittedName>
</protein>
<name>A0A560ETV0_9PROT</name>